<name>A0ABW3GL78_9FLAO</name>
<evidence type="ECO:0000256" key="3">
    <source>
        <dbReference type="ARBA" id="ARBA00022553"/>
    </source>
</evidence>
<dbReference type="InterPro" id="IPR036097">
    <property type="entry name" value="HisK_dim/P_sf"/>
</dbReference>
<gene>
    <name evidence="12" type="ORF">ACFQ0R_00855</name>
</gene>
<evidence type="ECO:0000313" key="13">
    <source>
        <dbReference type="Proteomes" id="UP001597049"/>
    </source>
</evidence>
<dbReference type="RefSeq" id="WP_379656477.1">
    <property type="nucleotide sequence ID" value="NZ_JBHTIV010000002.1"/>
</dbReference>
<dbReference type="SUPFAM" id="SSF47384">
    <property type="entry name" value="Homodimeric domain of signal transducing histidine kinase"/>
    <property type="match status" value="1"/>
</dbReference>
<dbReference type="InterPro" id="IPR005467">
    <property type="entry name" value="His_kinase_dom"/>
</dbReference>
<dbReference type="SUPFAM" id="SSF55874">
    <property type="entry name" value="ATPase domain of HSP90 chaperone/DNA topoisomerase II/histidine kinase"/>
    <property type="match status" value="1"/>
</dbReference>
<keyword evidence="5" id="KW-0547">Nucleotide-binding</keyword>
<evidence type="ECO:0000256" key="9">
    <source>
        <dbReference type="SAM" id="Coils"/>
    </source>
</evidence>
<dbReference type="SMART" id="SM00387">
    <property type="entry name" value="HATPase_c"/>
    <property type="match status" value="1"/>
</dbReference>
<sequence>MKSLKFEYRITILYTLIGGLWILFSDKILHLLVNNKAKLSDFQTYKGWFYVIITAILLFFFIRRQLNKHRSLEIALQEHQNHLEETVKERTKELELNIKRLKDTQAHLVQTEKMASLGILTAGVAHEINNPLNYIMGSYVGLHRHYEENSLSDHPEQVGKLIEAMKIGVDRSSSIVKGLSQFSRKSDSYDEDCNLHEIVENSLIMMSSQIKCQISIEKDYSNSDMVIKGNVGSLHQVFINILSNAVQAIESVGTIIVKTREKESEVVITIEDTGTGIPKENLKRLTDPFFSTKSPGKGTGLGLSITYNIIKEHKGKLEFKSEVGKGTTVRIVLPKINRP</sequence>
<keyword evidence="3" id="KW-0597">Phosphoprotein</keyword>
<dbReference type="InterPro" id="IPR004358">
    <property type="entry name" value="Sig_transdc_His_kin-like_C"/>
</dbReference>
<comment type="catalytic activity">
    <reaction evidence="1">
        <text>ATP + protein L-histidine = ADP + protein N-phospho-L-histidine.</text>
        <dbReference type="EC" id="2.7.13.3"/>
    </reaction>
</comment>
<evidence type="ECO:0000256" key="4">
    <source>
        <dbReference type="ARBA" id="ARBA00022679"/>
    </source>
</evidence>
<accession>A0ABW3GL78</accession>
<dbReference type="Gene3D" id="3.30.565.10">
    <property type="entry name" value="Histidine kinase-like ATPase, C-terminal domain"/>
    <property type="match status" value="1"/>
</dbReference>
<keyword evidence="6 12" id="KW-0418">Kinase</keyword>
<evidence type="ECO:0000256" key="2">
    <source>
        <dbReference type="ARBA" id="ARBA00012438"/>
    </source>
</evidence>
<evidence type="ECO:0000313" key="12">
    <source>
        <dbReference type="EMBL" id="MFD0931138.1"/>
    </source>
</evidence>
<keyword evidence="10" id="KW-0812">Transmembrane</keyword>
<evidence type="ECO:0000256" key="10">
    <source>
        <dbReference type="SAM" id="Phobius"/>
    </source>
</evidence>
<evidence type="ECO:0000256" key="7">
    <source>
        <dbReference type="ARBA" id="ARBA00022840"/>
    </source>
</evidence>
<dbReference type="PROSITE" id="PS50109">
    <property type="entry name" value="HIS_KIN"/>
    <property type="match status" value="1"/>
</dbReference>
<evidence type="ECO:0000256" key="5">
    <source>
        <dbReference type="ARBA" id="ARBA00022741"/>
    </source>
</evidence>
<dbReference type="Gene3D" id="1.10.287.130">
    <property type="match status" value="1"/>
</dbReference>
<feature type="domain" description="Histidine kinase" evidence="11">
    <location>
        <begin position="123"/>
        <end position="337"/>
    </location>
</feature>
<evidence type="ECO:0000256" key="6">
    <source>
        <dbReference type="ARBA" id="ARBA00022777"/>
    </source>
</evidence>
<proteinExistence type="predicted"/>
<feature type="coiled-coil region" evidence="9">
    <location>
        <begin position="62"/>
        <end position="104"/>
    </location>
</feature>
<dbReference type="Pfam" id="PF00512">
    <property type="entry name" value="HisKA"/>
    <property type="match status" value="1"/>
</dbReference>
<dbReference type="CDD" id="cd00082">
    <property type="entry name" value="HisKA"/>
    <property type="match status" value="1"/>
</dbReference>
<protein>
    <recommendedName>
        <fullName evidence="2">histidine kinase</fullName>
        <ecNumber evidence="2">2.7.13.3</ecNumber>
    </recommendedName>
</protein>
<keyword evidence="4" id="KW-0808">Transferase</keyword>
<dbReference type="GO" id="GO:0016301">
    <property type="term" value="F:kinase activity"/>
    <property type="evidence" value="ECO:0007669"/>
    <property type="project" value="UniProtKB-KW"/>
</dbReference>
<dbReference type="PRINTS" id="PR00344">
    <property type="entry name" value="BCTRLSENSOR"/>
</dbReference>
<evidence type="ECO:0000256" key="8">
    <source>
        <dbReference type="ARBA" id="ARBA00023012"/>
    </source>
</evidence>
<dbReference type="Pfam" id="PF02518">
    <property type="entry name" value="HATPase_c"/>
    <property type="match status" value="1"/>
</dbReference>
<dbReference type="InterPro" id="IPR003661">
    <property type="entry name" value="HisK_dim/P_dom"/>
</dbReference>
<evidence type="ECO:0000256" key="1">
    <source>
        <dbReference type="ARBA" id="ARBA00000085"/>
    </source>
</evidence>
<keyword evidence="8" id="KW-0902">Two-component regulatory system</keyword>
<keyword evidence="9" id="KW-0175">Coiled coil</keyword>
<evidence type="ECO:0000259" key="11">
    <source>
        <dbReference type="PROSITE" id="PS50109"/>
    </source>
</evidence>
<comment type="caution">
    <text evidence="12">The sequence shown here is derived from an EMBL/GenBank/DDBJ whole genome shotgun (WGS) entry which is preliminary data.</text>
</comment>
<dbReference type="PANTHER" id="PTHR43065:SF46">
    <property type="entry name" value="C4-DICARBOXYLATE TRANSPORT SENSOR PROTEIN DCTB"/>
    <property type="match status" value="1"/>
</dbReference>
<keyword evidence="7" id="KW-0067">ATP-binding</keyword>
<dbReference type="PANTHER" id="PTHR43065">
    <property type="entry name" value="SENSOR HISTIDINE KINASE"/>
    <property type="match status" value="1"/>
</dbReference>
<keyword evidence="13" id="KW-1185">Reference proteome</keyword>
<feature type="transmembrane region" description="Helical" evidence="10">
    <location>
        <begin position="45"/>
        <end position="62"/>
    </location>
</feature>
<dbReference type="EMBL" id="JBHTIV010000002">
    <property type="protein sequence ID" value="MFD0931138.1"/>
    <property type="molecule type" value="Genomic_DNA"/>
</dbReference>
<organism evidence="12 13">
    <name type="scientific">Psychroflexus salinarum</name>
    <dbReference type="NCBI Taxonomy" id="546024"/>
    <lineage>
        <taxon>Bacteria</taxon>
        <taxon>Pseudomonadati</taxon>
        <taxon>Bacteroidota</taxon>
        <taxon>Flavobacteriia</taxon>
        <taxon>Flavobacteriales</taxon>
        <taxon>Flavobacteriaceae</taxon>
        <taxon>Psychroflexus</taxon>
    </lineage>
</organism>
<keyword evidence="10" id="KW-0472">Membrane</keyword>
<reference evidence="13" key="1">
    <citation type="journal article" date="2019" name="Int. J. Syst. Evol. Microbiol.">
        <title>The Global Catalogue of Microorganisms (GCM) 10K type strain sequencing project: providing services to taxonomists for standard genome sequencing and annotation.</title>
        <authorList>
            <consortium name="The Broad Institute Genomics Platform"/>
            <consortium name="The Broad Institute Genome Sequencing Center for Infectious Disease"/>
            <person name="Wu L."/>
            <person name="Ma J."/>
        </authorList>
    </citation>
    <scope>NUCLEOTIDE SEQUENCE [LARGE SCALE GENOMIC DNA]</scope>
    <source>
        <strain evidence="13">CCUG 56752</strain>
    </source>
</reference>
<keyword evidence="10" id="KW-1133">Transmembrane helix</keyword>
<dbReference type="InterPro" id="IPR003594">
    <property type="entry name" value="HATPase_dom"/>
</dbReference>
<dbReference type="EC" id="2.7.13.3" evidence="2"/>
<dbReference type="InterPro" id="IPR036890">
    <property type="entry name" value="HATPase_C_sf"/>
</dbReference>
<dbReference type="Proteomes" id="UP001597049">
    <property type="component" value="Unassembled WGS sequence"/>
</dbReference>
<feature type="transmembrane region" description="Helical" evidence="10">
    <location>
        <begin position="12"/>
        <end position="33"/>
    </location>
</feature>